<protein>
    <submittedName>
        <fullName evidence="2">Uncharacterized protein</fullName>
    </submittedName>
</protein>
<dbReference type="Proteomes" id="UP000007305">
    <property type="component" value="Chromosome 4"/>
</dbReference>
<reference evidence="2" key="2">
    <citation type="submission" date="2019-07" db="EMBL/GenBank/DDBJ databases">
        <authorList>
            <person name="Seetharam A."/>
            <person name="Woodhouse M."/>
            <person name="Cannon E."/>
        </authorList>
    </citation>
    <scope>NUCLEOTIDE SEQUENCE [LARGE SCALE GENOMIC DNA]</scope>
    <source>
        <strain evidence="2">cv. B73</strain>
    </source>
</reference>
<dbReference type="Gramene" id="Zm00001eb186360_T001">
    <property type="protein sequence ID" value="Zm00001eb186360_P001"/>
    <property type="gene ID" value="Zm00001eb186360"/>
</dbReference>
<keyword evidence="3" id="KW-1185">Reference proteome</keyword>
<dbReference type="PANTHER" id="PTHR47865:SF1">
    <property type="entry name" value="OS08G0106700 PROTEIN"/>
    <property type="match status" value="1"/>
</dbReference>
<organism evidence="2 3">
    <name type="scientific">Zea mays</name>
    <name type="common">Maize</name>
    <dbReference type="NCBI Taxonomy" id="4577"/>
    <lineage>
        <taxon>Eukaryota</taxon>
        <taxon>Viridiplantae</taxon>
        <taxon>Streptophyta</taxon>
        <taxon>Embryophyta</taxon>
        <taxon>Tracheophyta</taxon>
        <taxon>Spermatophyta</taxon>
        <taxon>Magnoliopsida</taxon>
        <taxon>Liliopsida</taxon>
        <taxon>Poales</taxon>
        <taxon>Poaceae</taxon>
        <taxon>PACMAD clade</taxon>
        <taxon>Panicoideae</taxon>
        <taxon>Andropogonodae</taxon>
        <taxon>Andropogoneae</taxon>
        <taxon>Tripsacinae</taxon>
        <taxon>Zea</taxon>
    </lineage>
</organism>
<sequence>MVQPVHGRRDLRGPSGLGLRVWPWSAGGDLLGAEESSKASLGRGGRGNGRWFLWEERWLFLAQVIKGQNRESTTRSRRQATPCKDHKSDADFLNKPLVHYREMESIFGNSMATGNFAKDSSAALGTENVGESQEEDDVTAHAQTEGTSTQGATSSATRSSKKAKLAGMEDEGLVAAFRSVGENLAAAIKLVAKPDNELPSDLFDMLNQMPGFNSAHISFYYAHLVANPHIGKAFYNLPFEHKLHWITMFIAEKFPGM</sequence>
<dbReference type="EnsemblPlants" id="Zm00001eb186360_T001">
    <property type="protein sequence ID" value="Zm00001eb186360_P001"/>
    <property type="gene ID" value="Zm00001eb186360"/>
</dbReference>
<reference evidence="2" key="3">
    <citation type="submission" date="2021-05" db="UniProtKB">
        <authorList>
            <consortium name="EnsemblPlants"/>
        </authorList>
    </citation>
    <scope>IDENTIFICATION</scope>
    <source>
        <strain evidence="2">cv. B73</strain>
    </source>
</reference>
<evidence type="ECO:0000313" key="2">
    <source>
        <dbReference type="EnsemblPlants" id="Zm00001eb186360_P001"/>
    </source>
</evidence>
<accession>A0A804NU39</accession>
<dbReference type="AlphaFoldDB" id="A0A804NU39"/>
<evidence type="ECO:0000256" key="1">
    <source>
        <dbReference type="SAM" id="MobiDB-lite"/>
    </source>
</evidence>
<dbReference type="PANTHER" id="PTHR47865">
    <property type="entry name" value="OS05G0580550 PROTEIN"/>
    <property type="match status" value="1"/>
</dbReference>
<feature type="region of interest" description="Disordered" evidence="1">
    <location>
        <begin position="124"/>
        <end position="164"/>
    </location>
</feature>
<feature type="compositionally biased region" description="Low complexity" evidence="1">
    <location>
        <begin position="142"/>
        <end position="158"/>
    </location>
</feature>
<name>A0A804NU39_MAIZE</name>
<dbReference type="InParanoid" id="A0A804NU39"/>
<reference evidence="3" key="1">
    <citation type="journal article" date="2009" name="Science">
        <title>The B73 maize genome: complexity, diversity, and dynamics.</title>
        <authorList>
            <person name="Schnable P.S."/>
            <person name="Ware D."/>
            <person name="Fulton R.S."/>
            <person name="Stein J.C."/>
            <person name="Wei F."/>
            <person name="Pasternak S."/>
            <person name="Liang C."/>
            <person name="Zhang J."/>
            <person name="Fulton L."/>
            <person name="Graves T.A."/>
            <person name="Minx P."/>
            <person name="Reily A.D."/>
            <person name="Courtney L."/>
            <person name="Kruchowski S.S."/>
            <person name="Tomlinson C."/>
            <person name="Strong C."/>
            <person name="Delehaunty K."/>
            <person name="Fronick C."/>
            <person name="Courtney B."/>
            <person name="Rock S.M."/>
            <person name="Belter E."/>
            <person name="Du F."/>
            <person name="Kim K."/>
            <person name="Abbott R.M."/>
            <person name="Cotton M."/>
            <person name="Levy A."/>
            <person name="Marchetto P."/>
            <person name="Ochoa K."/>
            <person name="Jackson S.M."/>
            <person name="Gillam B."/>
            <person name="Chen W."/>
            <person name="Yan L."/>
            <person name="Higginbotham J."/>
            <person name="Cardenas M."/>
            <person name="Waligorski J."/>
            <person name="Applebaum E."/>
            <person name="Phelps L."/>
            <person name="Falcone J."/>
            <person name="Kanchi K."/>
            <person name="Thane T."/>
            <person name="Scimone A."/>
            <person name="Thane N."/>
            <person name="Henke J."/>
            <person name="Wang T."/>
            <person name="Ruppert J."/>
            <person name="Shah N."/>
            <person name="Rotter K."/>
            <person name="Hodges J."/>
            <person name="Ingenthron E."/>
            <person name="Cordes M."/>
            <person name="Kohlberg S."/>
            <person name="Sgro J."/>
            <person name="Delgado B."/>
            <person name="Mead K."/>
            <person name="Chinwalla A."/>
            <person name="Leonard S."/>
            <person name="Crouse K."/>
            <person name="Collura K."/>
            <person name="Kudrna D."/>
            <person name="Currie J."/>
            <person name="He R."/>
            <person name="Angelova A."/>
            <person name="Rajasekar S."/>
            <person name="Mueller T."/>
            <person name="Lomeli R."/>
            <person name="Scara G."/>
            <person name="Ko A."/>
            <person name="Delaney K."/>
            <person name="Wissotski M."/>
            <person name="Lopez G."/>
            <person name="Campos D."/>
            <person name="Braidotti M."/>
            <person name="Ashley E."/>
            <person name="Golser W."/>
            <person name="Kim H."/>
            <person name="Lee S."/>
            <person name="Lin J."/>
            <person name="Dujmic Z."/>
            <person name="Kim W."/>
            <person name="Talag J."/>
            <person name="Zuccolo A."/>
            <person name="Fan C."/>
            <person name="Sebastian A."/>
            <person name="Kramer M."/>
            <person name="Spiegel L."/>
            <person name="Nascimento L."/>
            <person name="Zutavern T."/>
            <person name="Miller B."/>
            <person name="Ambroise C."/>
            <person name="Muller S."/>
            <person name="Spooner W."/>
            <person name="Narechania A."/>
            <person name="Ren L."/>
            <person name="Wei S."/>
            <person name="Kumari S."/>
            <person name="Faga B."/>
            <person name="Levy M.J."/>
            <person name="McMahan L."/>
            <person name="Van Buren P."/>
            <person name="Vaughn M.W."/>
            <person name="Ying K."/>
            <person name="Yeh C.-T."/>
            <person name="Emrich S.J."/>
            <person name="Jia Y."/>
            <person name="Kalyanaraman A."/>
            <person name="Hsia A.-P."/>
            <person name="Barbazuk W.B."/>
            <person name="Baucom R.S."/>
            <person name="Brutnell T.P."/>
            <person name="Carpita N.C."/>
            <person name="Chaparro C."/>
            <person name="Chia J.-M."/>
            <person name="Deragon J.-M."/>
            <person name="Estill J.C."/>
            <person name="Fu Y."/>
            <person name="Jeddeloh J.A."/>
            <person name="Han Y."/>
            <person name="Lee H."/>
            <person name="Li P."/>
            <person name="Lisch D.R."/>
            <person name="Liu S."/>
            <person name="Liu Z."/>
            <person name="Nagel D.H."/>
            <person name="McCann M.C."/>
            <person name="SanMiguel P."/>
            <person name="Myers A.M."/>
            <person name="Nettleton D."/>
            <person name="Nguyen J."/>
            <person name="Penning B.W."/>
            <person name="Ponnala L."/>
            <person name="Schneider K.L."/>
            <person name="Schwartz D.C."/>
            <person name="Sharma A."/>
            <person name="Soderlund C."/>
            <person name="Springer N.M."/>
            <person name="Sun Q."/>
            <person name="Wang H."/>
            <person name="Waterman M."/>
            <person name="Westerman R."/>
            <person name="Wolfgruber T.K."/>
            <person name="Yang L."/>
            <person name="Yu Y."/>
            <person name="Zhang L."/>
            <person name="Zhou S."/>
            <person name="Zhu Q."/>
            <person name="Bennetzen J.L."/>
            <person name="Dawe R.K."/>
            <person name="Jiang J."/>
            <person name="Jiang N."/>
            <person name="Presting G.G."/>
            <person name="Wessler S.R."/>
            <person name="Aluru S."/>
            <person name="Martienssen R.A."/>
            <person name="Clifton S.W."/>
            <person name="McCombie W.R."/>
            <person name="Wing R.A."/>
            <person name="Wilson R.K."/>
        </authorList>
    </citation>
    <scope>NUCLEOTIDE SEQUENCE [LARGE SCALE GENOMIC DNA]</scope>
    <source>
        <strain evidence="3">cv. B73</strain>
    </source>
</reference>
<feature type="region of interest" description="Disordered" evidence="1">
    <location>
        <begin position="69"/>
        <end position="88"/>
    </location>
</feature>
<proteinExistence type="predicted"/>
<evidence type="ECO:0000313" key="3">
    <source>
        <dbReference type="Proteomes" id="UP000007305"/>
    </source>
</evidence>